<gene>
    <name evidence="3" type="ORF">GSMUA_76740.1</name>
</gene>
<feature type="compositionally biased region" description="Pro residues" evidence="1">
    <location>
        <begin position="16"/>
        <end position="25"/>
    </location>
</feature>
<dbReference type="Proteomes" id="UP000012960">
    <property type="component" value="Unplaced"/>
</dbReference>
<name>A0A804I5H6_MUSAM</name>
<dbReference type="AlphaFoldDB" id="A0A804I5H6"/>
<dbReference type="InterPro" id="IPR044804">
    <property type="entry name" value="Ribosomal_eL20z-like"/>
</dbReference>
<keyword evidence="2" id="KW-0472">Membrane</keyword>
<keyword evidence="2" id="KW-0812">Transmembrane</keyword>
<dbReference type="EnsemblPlants" id="Ma02_t21990.1">
    <property type="protein sequence ID" value="Ma02_p21990.1"/>
    <property type="gene ID" value="Ma02_g21990"/>
</dbReference>
<dbReference type="Gramene" id="Ma02_t21990.1">
    <property type="protein sequence ID" value="Ma02_p21990.1"/>
    <property type="gene ID" value="Ma02_g21990"/>
</dbReference>
<evidence type="ECO:0000313" key="4">
    <source>
        <dbReference type="EnsemblPlants" id="Ma02_p21990.1"/>
    </source>
</evidence>
<dbReference type="EMBL" id="HG996467">
    <property type="protein sequence ID" value="CAG1862780.1"/>
    <property type="molecule type" value="Genomic_DNA"/>
</dbReference>
<accession>A0A804I5H6</accession>
<evidence type="ECO:0000256" key="2">
    <source>
        <dbReference type="SAM" id="Phobius"/>
    </source>
</evidence>
<feature type="transmembrane region" description="Helical" evidence="2">
    <location>
        <begin position="127"/>
        <end position="146"/>
    </location>
</feature>
<feature type="region of interest" description="Disordered" evidence="1">
    <location>
        <begin position="1"/>
        <end position="26"/>
    </location>
</feature>
<dbReference type="PANTHER" id="PTHR46631:SF27">
    <property type="entry name" value="OS05G0564800 PROTEIN"/>
    <property type="match status" value="1"/>
</dbReference>
<feature type="transmembrane region" description="Helical" evidence="2">
    <location>
        <begin position="91"/>
        <end position="115"/>
    </location>
</feature>
<proteinExistence type="predicted"/>
<evidence type="ECO:0000256" key="1">
    <source>
        <dbReference type="SAM" id="MobiDB-lite"/>
    </source>
</evidence>
<evidence type="ECO:0000313" key="3">
    <source>
        <dbReference type="EMBL" id="CAG1862780.1"/>
    </source>
</evidence>
<keyword evidence="5" id="KW-1185">Reference proteome</keyword>
<keyword evidence="2" id="KW-1133">Transmembrane helix</keyword>
<evidence type="ECO:0000313" key="5">
    <source>
        <dbReference type="Proteomes" id="UP000012960"/>
    </source>
</evidence>
<reference evidence="4" key="2">
    <citation type="submission" date="2021-05" db="UniProtKB">
        <authorList>
            <consortium name="EnsemblPlants"/>
        </authorList>
    </citation>
    <scope>IDENTIFICATION</scope>
    <source>
        <strain evidence="4">subsp. malaccensis</strain>
    </source>
</reference>
<organism evidence="4 5">
    <name type="scientific">Musa acuminata subsp. malaccensis</name>
    <name type="common">Wild banana</name>
    <name type="synonym">Musa malaccensis</name>
    <dbReference type="NCBI Taxonomy" id="214687"/>
    <lineage>
        <taxon>Eukaryota</taxon>
        <taxon>Viridiplantae</taxon>
        <taxon>Streptophyta</taxon>
        <taxon>Embryophyta</taxon>
        <taxon>Tracheophyta</taxon>
        <taxon>Spermatophyta</taxon>
        <taxon>Magnoliopsida</taxon>
        <taxon>Liliopsida</taxon>
        <taxon>Zingiberales</taxon>
        <taxon>Musaceae</taxon>
        <taxon>Musa</taxon>
    </lineage>
</organism>
<dbReference type="InParanoid" id="A0A804I5H6"/>
<feature type="compositionally biased region" description="Basic and acidic residues" evidence="1">
    <location>
        <begin position="1"/>
        <end position="12"/>
    </location>
</feature>
<protein>
    <submittedName>
        <fullName evidence="3">(wild Malaysian banana) hypothetical protein</fullName>
    </submittedName>
</protein>
<dbReference type="OMA" id="GWFLCGI"/>
<sequence>MAGRGSDADRTKVPAVQPPSTPPPYSTFSQLPPTAPLVYPPAVPHHQPTPQTTSGYHVIPVGYQSHLYPTFVDGIPMAMRDPPLPFCGIGIGWALFVSGFFLASIPWYVGVFILLFVATDYREKPRLVACTVAAVLALIPLILNAFKFHVFW</sequence>
<dbReference type="FunCoup" id="A0A804I5H6">
    <property type="interactions" value="292"/>
</dbReference>
<reference evidence="3" key="1">
    <citation type="submission" date="2021-03" db="EMBL/GenBank/DDBJ databases">
        <authorList>
            <consortium name="Genoscope - CEA"/>
            <person name="William W."/>
        </authorList>
    </citation>
    <scope>NUCLEOTIDE SEQUENCE</scope>
    <source>
        <strain evidence="3">Doubled-haploid Pahang</strain>
    </source>
</reference>
<dbReference type="PANTHER" id="PTHR46631">
    <property type="entry name" value="60S RIBOSOMAL PROTEIN L18A-LIKE"/>
    <property type="match status" value="1"/>
</dbReference>